<gene>
    <name evidence="1" type="ORF">NDES1114_LOCUS27120</name>
</gene>
<protein>
    <recommendedName>
        <fullName evidence="2">RNase III domain-containing protein</fullName>
    </recommendedName>
</protein>
<dbReference type="InterPro" id="IPR036389">
    <property type="entry name" value="RNase_III_sf"/>
</dbReference>
<proteinExistence type="predicted"/>
<dbReference type="Gene3D" id="1.10.1520.10">
    <property type="entry name" value="Ribonuclease III domain"/>
    <property type="match status" value="1"/>
</dbReference>
<sequence length="224" mass="23466">MSGAATFKTATGLLRTLGAQPQPFSMMKPRTRRVEFDIAVPPKWTTEVTQSLARVFNTELAGGRPETVLQAFIDPSYGRGGATLACNTQLASVGDALLALQLDDLVSRHNDLDAVRSGAVAPLATAAARNLVLSDECLGTLANHVWGVGGLVLTGRGVEALGALGAPHRAHRLRTDPVPPDAAARAARALVAAAYLNHDLAFVAAFIQRHVLRPSLALSAAPLQ</sequence>
<organism evidence="1">
    <name type="scientific">Neobodo designis</name>
    <name type="common">Flagellated protozoan</name>
    <name type="synonym">Bodo designis</name>
    <dbReference type="NCBI Taxonomy" id="312471"/>
    <lineage>
        <taxon>Eukaryota</taxon>
        <taxon>Discoba</taxon>
        <taxon>Euglenozoa</taxon>
        <taxon>Kinetoplastea</taxon>
        <taxon>Metakinetoplastina</taxon>
        <taxon>Neobodonida</taxon>
        <taxon>Neobodo</taxon>
    </lineage>
</organism>
<accession>A0A7S1MUT4</accession>
<dbReference type="AlphaFoldDB" id="A0A7S1MUT4"/>
<dbReference type="GO" id="GO:0004525">
    <property type="term" value="F:ribonuclease III activity"/>
    <property type="evidence" value="ECO:0007669"/>
    <property type="project" value="InterPro"/>
</dbReference>
<name>A0A7S1MUT4_NEODS</name>
<dbReference type="EMBL" id="HBGF01040468">
    <property type="protein sequence ID" value="CAD9139934.1"/>
    <property type="molecule type" value="Transcribed_RNA"/>
</dbReference>
<evidence type="ECO:0000313" key="1">
    <source>
        <dbReference type="EMBL" id="CAD9139934.1"/>
    </source>
</evidence>
<dbReference type="SUPFAM" id="SSF69065">
    <property type="entry name" value="RNase III domain-like"/>
    <property type="match status" value="1"/>
</dbReference>
<reference evidence="1" key="1">
    <citation type="submission" date="2021-01" db="EMBL/GenBank/DDBJ databases">
        <authorList>
            <person name="Corre E."/>
            <person name="Pelletier E."/>
            <person name="Niang G."/>
            <person name="Scheremetjew M."/>
            <person name="Finn R."/>
            <person name="Kale V."/>
            <person name="Holt S."/>
            <person name="Cochrane G."/>
            <person name="Meng A."/>
            <person name="Brown T."/>
            <person name="Cohen L."/>
        </authorList>
    </citation>
    <scope>NUCLEOTIDE SEQUENCE</scope>
    <source>
        <strain evidence="1">CCAP 1951/1</strain>
    </source>
</reference>
<dbReference type="GO" id="GO:0006396">
    <property type="term" value="P:RNA processing"/>
    <property type="evidence" value="ECO:0007669"/>
    <property type="project" value="InterPro"/>
</dbReference>
<evidence type="ECO:0008006" key="2">
    <source>
        <dbReference type="Google" id="ProtNLM"/>
    </source>
</evidence>